<dbReference type="AlphaFoldDB" id="A0A8D9BYN0"/>
<organism evidence="1">
    <name type="scientific">Cacopsylla melanoneura</name>
    <dbReference type="NCBI Taxonomy" id="428564"/>
    <lineage>
        <taxon>Eukaryota</taxon>
        <taxon>Metazoa</taxon>
        <taxon>Ecdysozoa</taxon>
        <taxon>Arthropoda</taxon>
        <taxon>Hexapoda</taxon>
        <taxon>Insecta</taxon>
        <taxon>Pterygota</taxon>
        <taxon>Neoptera</taxon>
        <taxon>Paraneoptera</taxon>
        <taxon>Hemiptera</taxon>
        <taxon>Sternorrhyncha</taxon>
        <taxon>Psylloidea</taxon>
        <taxon>Psyllidae</taxon>
        <taxon>Psyllinae</taxon>
        <taxon>Cacopsylla</taxon>
    </lineage>
</organism>
<name>A0A8D9BYN0_9HEMI</name>
<accession>A0A8D9BYN0</accession>
<evidence type="ECO:0000313" key="1">
    <source>
        <dbReference type="EMBL" id="CAG6789996.1"/>
    </source>
</evidence>
<protein>
    <submittedName>
        <fullName evidence="1">Uncharacterized protein</fullName>
    </submittedName>
</protein>
<dbReference type="EMBL" id="HBUF01667694">
    <property type="protein sequence ID" value="CAG6789978.1"/>
    <property type="molecule type" value="Transcribed_RNA"/>
</dbReference>
<sequence length="99" mass="11620">MCHILIKLTYQRHQVHILKRMLHICSIKQVPTCQTSIIFYPTVIKTTLETCRISARPAPAAYQVKYPPRTHRVQLSQLHHHSMMAARVGEKHRVYQVHN</sequence>
<reference evidence="1" key="1">
    <citation type="submission" date="2021-05" db="EMBL/GenBank/DDBJ databases">
        <authorList>
            <person name="Alioto T."/>
            <person name="Alioto T."/>
            <person name="Gomez Garrido J."/>
        </authorList>
    </citation>
    <scope>NUCLEOTIDE SEQUENCE</scope>
</reference>
<proteinExistence type="predicted"/>
<dbReference type="EMBL" id="HBUF01667700">
    <property type="protein sequence ID" value="CAG6789996.1"/>
    <property type="molecule type" value="Transcribed_RNA"/>
</dbReference>